<dbReference type="NCBIfam" id="TIGR02532">
    <property type="entry name" value="IV_pilin_GFxxxE"/>
    <property type="match status" value="1"/>
</dbReference>
<dbReference type="GO" id="GO:0009986">
    <property type="term" value="C:cell surface"/>
    <property type="evidence" value="ECO:0007669"/>
    <property type="project" value="UniProtKB-SubCell"/>
</dbReference>
<sequence>MRNGKGYTLVEVMVALTIFSLTAISLIPAIITVQEERKAIRQERVAEHLLQETYYDYFILGEELPQFLELQGITFELFLNQQPQDERLCLQWVGGNGRSYERCLSSIKR</sequence>
<keyword evidence="2" id="KW-0178">Competence</keyword>
<keyword evidence="3" id="KW-1133">Transmembrane helix</keyword>
<evidence type="ECO:0000313" key="4">
    <source>
        <dbReference type="EMBL" id="ADU29942.1"/>
    </source>
</evidence>
<dbReference type="STRING" id="649639.Bcell_1679"/>
<dbReference type="AlphaFoldDB" id="E6TWZ2"/>
<evidence type="ECO:0000256" key="1">
    <source>
        <dbReference type="ARBA" id="ARBA00004241"/>
    </source>
</evidence>
<dbReference type="Pfam" id="PF07963">
    <property type="entry name" value="N_methyl"/>
    <property type="match status" value="1"/>
</dbReference>
<dbReference type="RefSeq" id="WP_013488279.1">
    <property type="nucleotide sequence ID" value="NC_014829.1"/>
</dbReference>
<evidence type="ECO:0008006" key="6">
    <source>
        <dbReference type="Google" id="ProtNLM"/>
    </source>
</evidence>
<dbReference type="HOGENOM" id="CLU_2191707_0_0_9"/>
<organism evidence="4 5">
    <name type="scientific">Evansella cellulosilytica (strain ATCC 21833 / DSM 2522 / FERM P-1141 / JCM 9156 / N-4)</name>
    <name type="common">Bacillus cellulosilyticus</name>
    <dbReference type="NCBI Taxonomy" id="649639"/>
    <lineage>
        <taxon>Bacteria</taxon>
        <taxon>Bacillati</taxon>
        <taxon>Bacillota</taxon>
        <taxon>Bacilli</taxon>
        <taxon>Bacillales</taxon>
        <taxon>Bacillaceae</taxon>
        <taxon>Evansella</taxon>
    </lineage>
</organism>
<dbReference type="eggNOG" id="COG2165">
    <property type="taxonomic scope" value="Bacteria"/>
</dbReference>
<gene>
    <name evidence="4" type="ordered locus">Bcell_1679</name>
</gene>
<feature type="transmembrane region" description="Helical" evidence="3">
    <location>
        <begin position="12"/>
        <end position="33"/>
    </location>
</feature>
<reference evidence="4" key="1">
    <citation type="submission" date="2010-12" db="EMBL/GenBank/DDBJ databases">
        <title>Complete sequence of Bacillus cellulosilyticus DSM 2522.</title>
        <authorList>
            <consortium name="US DOE Joint Genome Institute"/>
            <person name="Lucas S."/>
            <person name="Copeland A."/>
            <person name="Lapidus A."/>
            <person name="Cheng J.-F."/>
            <person name="Bruce D."/>
            <person name="Goodwin L."/>
            <person name="Pitluck S."/>
            <person name="Chertkov O."/>
            <person name="Detter J.C."/>
            <person name="Han C."/>
            <person name="Tapia R."/>
            <person name="Land M."/>
            <person name="Hauser L."/>
            <person name="Jeffries C."/>
            <person name="Kyrpides N."/>
            <person name="Ivanova N."/>
            <person name="Mikhailova N."/>
            <person name="Brumm P."/>
            <person name="Mead D."/>
            <person name="Woyke T."/>
        </authorList>
    </citation>
    <scope>NUCLEOTIDE SEQUENCE [LARGE SCALE GENOMIC DNA]</scope>
    <source>
        <strain evidence="4">DSM 2522</strain>
    </source>
</reference>
<keyword evidence="5" id="KW-1185">Reference proteome</keyword>
<dbReference type="PROSITE" id="PS00409">
    <property type="entry name" value="PROKAR_NTER_METHYL"/>
    <property type="match status" value="1"/>
</dbReference>
<dbReference type="Proteomes" id="UP000001401">
    <property type="component" value="Chromosome"/>
</dbReference>
<evidence type="ECO:0000313" key="5">
    <source>
        <dbReference type="Proteomes" id="UP000001401"/>
    </source>
</evidence>
<dbReference type="InterPro" id="IPR012902">
    <property type="entry name" value="N_methyl_site"/>
</dbReference>
<protein>
    <recommendedName>
        <fullName evidence="6">Prepilin-type N-terminal cleavage/methylation domain-containing protein</fullName>
    </recommendedName>
</protein>
<keyword evidence="3" id="KW-0472">Membrane</keyword>
<dbReference type="SUPFAM" id="SSF54523">
    <property type="entry name" value="Pili subunits"/>
    <property type="match status" value="1"/>
</dbReference>
<dbReference type="GO" id="GO:0030420">
    <property type="term" value="P:establishment of competence for transformation"/>
    <property type="evidence" value="ECO:0007669"/>
    <property type="project" value="UniProtKB-KW"/>
</dbReference>
<dbReference type="InterPro" id="IPR045584">
    <property type="entry name" value="Pilin-like"/>
</dbReference>
<name>E6TWZ2_EVAC2</name>
<evidence type="ECO:0000256" key="3">
    <source>
        <dbReference type="SAM" id="Phobius"/>
    </source>
</evidence>
<dbReference type="OrthoDB" id="2935070at2"/>
<dbReference type="KEGG" id="bco:Bcell_1679"/>
<proteinExistence type="predicted"/>
<accession>E6TWZ2</accession>
<evidence type="ECO:0000256" key="2">
    <source>
        <dbReference type="ARBA" id="ARBA00023287"/>
    </source>
</evidence>
<comment type="subcellular location">
    <subcellularLocation>
        <location evidence="1">Cell surface</location>
    </subcellularLocation>
</comment>
<dbReference type="EMBL" id="CP002394">
    <property type="protein sequence ID" value="ADU29942.1"/>
    <property type="molecule type" value="Genomic_DNA"/>
</dbReference>
<keyword evidence="3" id="KW-0812">Transmembrane</keyword>